<evidence type="ECO:0000313" key="4">
    <source>
        <dbReference type="Proteomes" id="UP000797356"/>
    </source>
</evidence>
<dbReference type="OrthoDB" id="1423823at2759"/>
<gene>
    <name evidence="2" type="ORF">COCNU_07G007640</name>
    <name evidence="3" type="ORF">COCNU_07G007650</name>
</gene>
<evidence type="ECO:0000313" key="2">
    <source>
        <dbReference type="EMBL" id="KAG1354652.1"/>
    </source>
</evidence>
<feature type="transmembrane region" description="Helical" evidence="1">
    <location>
        <begin position="53"/>
        <end position="72"/>
    </location>
</feature>
<keyword evidence="1" id="KW-0812">Transmembrane</keyword>
<evidence type="ECO:0000256" key="1">
    <source>
        <dbReference type="SAM" id="Phobius"/>
    </source>
</evidence>
<sequence>MEPETNKELGDGRSGTRTWAVAAGACLLLVGLGGAALLVWWALAFHPSDEQLWMVPVGLILLGTPVVAWLSVGADLCRRF</sequence>
<accession>A0A8K0N4W3</accession>
<organism evidence="2 4">
    <name type="scientific">Cocos nucifera</name>
    <name type="common">Coconut palm</name>
    <dbReference type="NCBI Taxonomy" id="13894"/>
    <lineage>
        <taxon>Eukaryota</taxon>
        <taxon>Viridiplantae</taxon>
        <taxon>Streptophyta</taxon>
        <taxon>Embryophyta</taxon>
        <taxon>Tracheophyta</taxon>
        <taxon>Spermatophyta</taxon>
        <taxon>Magnoliopsida</taxon>
        <taxon>Liliopsida</taxon>
        <taxon>Arecaceae</taxon>
        <taxon>Arecoideae</taxon>
        <taxon>Cocoseae</taxon>
        <taxon>Attaleinae</taxon>
        <taxon>Cocos</taxon>
    </lineage>
</organism>
<reference evidence="2" key="1">
    <citation type="journal article" date="2017" name="Gigascience">
        <title>The genome draft of coconut (Cocos nucifera).</title>
        <authorList>
            <person name="Xiao Y."/>
            <person name="Xu P."/>
            <person name="Fan H."/>
            <person name="Baudouin L."/>
            <person name="Xia W."/>
            <person name="Bocs S."/>
            <person name="Xu J."/>
            <person name="Li Q."/>
            <person name="Guo A."/>
            <person name="Zhou L."/>
            <person name="Li J."/>
            <person name="Wu Y."/>
            <person name="Ma Z."/>
            <person name="Armero A."/>
            <person name="Issali A.E."/>
            <person name="Liu N."/>
            <person name="Peng M."/>
            <person name="Yang Y."/>
        </authorList>
    </citation>
    <scope>NUCLEOTIDE SEQUENCE</scope>
    <source>
        <tissue evidence="2">Spear leaf of Hainan Tall coconut</tissue>
    </source>
</reference>
<reference evidence="2" key="2">
    <citation type="submission" date="2019-07" db="EMBL/GenBank/DDBJ databases">
        <authorList>
            <person name="Yang Y."/>
            <person name="Bocs S."/>
            <person name="Baudouin L."/>
        </authorList>
    </citation>
    <scope>NUCLEOTIDE SEQUENCE</scope>
    <source>
        <tissue evidence="2">Spear leaf of Hainan Tall coconut</tissue>
    </source>
</reference>
<dbReference type="Pfam" id="PF16594">
    <property type="entry name" value="ATP-synt_Z"/>
    <property type="match status" value="1"/>
</dbReference>
<dbReference type="PANTHER" id="PTHR35165">
    <property type="entry name" value="OS08G0113900 PROTEIN"/>
    <property type="match status" value="1"/>
</dbReference>
<dbReference type="EMBL" id="CM017878">
    <property type="protein sequence ID" value="KAG1354653.1"/>
    <property type="molecule type" value="Genomic_DNA"/>
</dbReference>
<dbReference type="EMBL" id="CM017878">
    <property type="protein sequence ID" value="KAG1354652.1"/>
    <property type="molecule type" value="Genomic_DNA"/>
</dbReference>
<evidence type="ECO:0000313" key="3">
    <source>
        <dbReference type="EMBL" id="KAG1354653.1"/>
    </source>
</evidence>
<comment type="caution">
    <text evidence="2">The sequence shown here is derived from an EMBL/GenBank/DDBJ whole genome shotgun (WGS) entry which is preliminary data.</text>
</comment>
<dbReference type="InterPro" id="IPR032238">
    <property type="entry name" value="ATP-synth_Z"/>
</dbReference>
<name>A0A8K0N4W3_COCNU</name>
<keyword evidence="4" id="KW-1185">Reference proteome</keyword>
<feature type="transmembrane region" description="Helical" evidence="1">
    <location>
        <begin position="20"/>
        <end position="41"/>
    </location>
</feature>
<dbReference type="Proteomes" id="UP000797356">
    <property type="component" value="Chromosome 7"/>
</dbReference>
<protein>
    <submittedName>
        <fullName evidence="2">Uncharacterized protein</fullName>
    </submittedName>
</protein>
<proteinExistence type="predicted"/>
<dbReference type="PANTHER" id="PTHR35165:SF1">
    <property type="entry name" value="OS04G0577375 PROTEIN"/>
    <property type="match status" value="1"/>
</dbReference>
<keyword evidence="1" id="KW-0472">Membrane</keyword>
<keyword evidence="1" id="KW-1133">Transmembrane helix</keyword>
<dbReference type="AlphaFoldDB" id="A0A8K0N4W3"/>